<dbReference type="PANTHER" id="PTHR32322">
    <property type="entry name" value="INNER MEMBRANE TRANSPORTER"/>
    <property type="match status" value="1"/>
</dbReference>
<dbReference type="InterPro" id="IPR050638">
    <property type="entry name" value="AA-Vitamin_Transporters"/>
</dbReference>
<feature type="transmembrane region" description="Helical" evidence="6">
    <location>
        <begin position="223"/>
        <end position="246"/>
    </location>
</feature>
<organism evidence="8 9">
    <name type="scientific">Chitinophaga barathri</name>
    <dbReference type="NCBI Taxonomy" id="1647451"/>
    <lineage>
        <taxon>Bacteria</taxon>
        <taxon>Pseudomonadati</taxon>
        <taxon>Bacteroidota</taxon>
        <taxon>Chitinophagia</taxon>
        <taxon>Chitinophagales</taxon>
        <taxon>Chitinophagaceae</taxon>
        <taxon>Chitinophaga</taxon>
    </lineage>
</organism>
<evidence type="ECO:0000256" key="6">
    <source>
        <dbReference type="SAM" id="Phobius"/>
    </source>
</evidence>
<dbReference type="SUPFAM" id="SSF103481">
    <property type="entry name" value="Multidrug resistance efflux transporter EmrE"/>
    <property type="match status" value="2"/>
</dbReference>
<evidence type="ECO:0000256" key="1">
    <source>
        <dbReference type="ARBA" id="ARBA00004141"/>
    </source>
</evidence>
<keyword evidence="4 6" id="KW-1133">Transmembrane helix</keyword>
<evidence type="ECO:0000256" key="3">
    <source>
        <dbReference type="ARBA" id="ARBA00022692"/>
    </source>
</evidence>
<comment type="subcellular location">
    <subcellularLocation>
        <location evidence="1">Membrane</location>
        <topology evidence="1">Multi-pass membrane protein</topology>
    </subcellularLocation>
</comment>
<gene>
    <name evidence="8" type="ORF">EG028_15770</name>
</gene>
<name>A0A3N4MXI9_9BACT</name>
<evidence type="ECO:0000313" key="8">
    <source>
        <dbReference type="EMBL" id="RPD40113.1"/>
    </source>
</evidence>
<dbReference type="AlphaFoldDB" id="A0A3N4MXI9"/>
<feature type="transmembrane region" description="Helical" evidence="6">
    <location>
        <begin position="135"/>
        <end position="154"/>
    </location>
</feature>
<comment type="similarity">
    <text evidence="2">Belongs to the EamA transporter family.</text>
</comment>
<keyword evidence="9" id="KW-1185">Reference proteome</keyword>
<evidence type="ECO:0000256" key="2">
    <source>
        <dbReference type="ARBA" id="ARBA00007362"/>
    </source>
</evidence>
<dbReference type="PANTHER" id="PTHR32322:SF2">
    <property type="entry name" value="EAMA DOMAIN-CONTAINING PROTEIN"/>
    <property type="match status" value="1"/>
</dbReference>
<dbReference type="Pfam" id="PF00892">
    <property type="entry name" value="EamA"/>
    <property type="match status" value="2"/>
</dbReference>
<dbReference type="GO" id="GO:0016020">
    <property type="term" value="C:membrane"/>
    <property type="evidence" value="ECO:0007669"/>
    <property type="project" value="UniProtKB-SubCell"/>
</dbReference>
<feature type="domain" description="EamA" evidence="7">
    <location>
        <begin position="164"/>
        <end position="298"/>
    </location>
</feature>
<evidence type="ECO:0000259" key="7">
    <source>
        <dbReference type="Pfam" id="PF00892"/>
    </source>
</evidence>
<feature type="transmembrane region" description="Helical" evidence="6">
    <location>
        <begin position="160"/>
        <end position="180"/>
    </location>
</feature>
<evidence type="ECO:0000256" key="5">
    <source>
        <dbReference type="ARBA" id="ARBA00023136"/>
    </source>
</evidence>
<evidence type="ECO:0000256" key="4">
    <source>
        <dbReference type="ARBA" id="ARBA00022989"/>
    </source>
</evidence>
<feature type="transmembrane region" description="Helical" evidence="6">
    <location>
        <begin position="49"/>
        <end position="70"/>
    </location>
</feature>
<dbReference type="InterPro" id="IPR000620">
    <property type="entry name" value="EamA_dom"/>
</dbReference>
<keyword evidence="5 6" id="KW-0472">Membrane</keyword>
<dbReference type="EMBL" id="RMBX01000008">
    <property type="protein sequence ID" value="RPD40113.1"/>
    <property type="molecule type" value="Genomic_DNA"/>
</dbReference>
<feature type="transmembrane region" description="Helical" evidence="6">
    <location>
        <begin position="253"/>
        <end position="273"/>
    </location>
</feature>
<dbReference type="Proteomes" id="UP000279089">
    <property type="component" value="Unassembled WGS sequence"/>
</dbReference>
<protein>
    <submittedName>
        <fullName evidence="8">DMT family transporter</fullName>
    </submittedName>
</protein>
<accession>A0A3N4MXI9</accession>
<feature type="transmembrane region" description="Helical" evidence="6">
    <location>
        <begin position="17"/>
        <end position="37"/>
    </location>
</feature>
<feature type="domain" description="EamA" evidence="7">
    <location>
        <begin position="23"/>
        <end position="149"/>
    </location>
</feature>
<proteinExistence type="inferred from homology"/>
<comment type="caution">
    <text evidence="8">The sequence shown here is derived from an EMBL/GenBank/DDBJ whole genome shotgun (WGS) entry which is preliminary data.</text>
</comment>
<feature type="transmembrane region" description="Helical" evidence="6">
    <location>
        <begin position="192"/>
        <end position="211"/>
    </location>
</feature>
<keyword evidence="3 6" id="KW-0812">Transmembrane</keyword>
<evidence type="ECO:0000313" key="9">
    <source>
        <dbReference type="Proteomes" id="UP000279089"/>
    </source>
</evidence>
<feature type="transmembrane region" description="Helical" evidence="6">
    <location>
        <begin position="279"/>
        <end position="297"/>
    </location>
</feature>
<sequence>MPDVRNRYLYGPMNQRLLNWGIFLLLSLTWGSSFILMKLGLESFSPYQVASIRLISAGLALLPVFFSYIGKTPLKKIPVIILSGLLGNGIPAYLFCIAETRIDSSLAGMLNSFTPVFALIFTVSLFHAPVAKRQLTGLAIGFVGVICLFLAKGIGTNAYWYYGFFVILATACYGLNIALVHHYLKEFASLQLVSISLFFMALFALPILLFSDFFTVFGQAEGAYTSLAASVTLGLMGTGVASILFYQLIRSAGAIFASMVTYGLPVVAIGWGVLAGEDINPLQVICLAVIMGGVYLVNRK</sequence>
<reference evidence="9" key="1">
    <citation type="submission" date="2018-11" db="EMBL/GenBank/DDBJ databases">
        <title>Chitinophaga lutea sp.nov., isolate from arsenic contaminated soil.</title>
        <authorList>
            <person name="Zong Y."/>
        </authorList>
    </citation>
    <scope>NUCLEOTIDE SEQUENCE [LARGE SCALE GENOMIC DNA]</scope>
    <source>
        <strain evidence="9">YLT18</strain>
    </source>
</reference>
<feature type="transmembrane region" description="Helical" evidence="6">
    <location>
        <begin position="77"/>
        <end position="95"/>
    </location>
</feature>
<feature type="transmembrane region" description="Helical" evidence="6">
    <location>
        <begin position="107"/>
        <end position="128"/>
    </location>
</feature>
<dbReference type="InterPro" id="IPR037185">
    <property type="entry name" value="EmrE-like"/>
</dbReference>